<accession>A0A7L5BVL4</accession>
<dbReference type="NCBIfam" id="NF046100">
    <property type="entry name" value="RSP_2648_fam_PIN"/>
    <property type="match status" value="1"/>
</dbReference>
<evidence type="ECO:0000259" key="1">
    <source>
        <dbReference type="Pfam" id="PF13470"/>
    </source>
</evidence>
<protein>
    <submittedName>
        <fullName evidence="2">PIN domain-containing protein</fullName>
    </submittedName>
</protein>
<dbReference type="SUPFAM" id="SSF88723">
    <property type="entry name" value="PIN domain-like"/>
    <property type="match status" value="1"/>
</dbReference>
<dbReference type="InterPro" id="IPR029060">
    <property type="entry name" value="PIN-like_dom_sf"/>
</dbReference>
<dbReference type="Pfam" id="PF13470">
    <property type="entry name" value="PIN_3"/>
    <property type="match status" value="1"/>
</dbReference>
<evidence type="ECO:0000313" key="2">
    <source>
        <dbReference type="EMBL" id="QIE55133.1"/>
    </source>
</evidence>
<dbReference type="Proteomes" id="UP000503336">
    <property type="component" value="Chromosome"/>
</dbReference>
<organism evidence="2 3">
    <name type="scientific">Pikeienuella piscinae</name>
    <dbReference type="NCBI Taxonomy" id="2748098"/>
    <lineage>
        <taxon>Bacteria</taxon>
        <taxon>Pseudomonadati</taxon>
        <taxon>Pseudomonadota</taxon>
        <taxon>Alphaproteobacteria</taxon>
        <taxon>Rhodobacterales</taxon>
        <taxon>Paracoccaceae</taxon>
        <taxon>Pikeienuella</taxon>
    </lineage>
</organism>
<dbReference type="AlphaFoldDB" id="A0A7L5BVL4"/>
<evidence type="ECO:0000313" key="3">
    <source>
        <dbReference type="Proteomes" id="UP000503336"/>
    </source>
</evidence>
<dbReference type="KEGG" id="hdh:G5B40_06505"/>
<reference evidence="2 3" key="1">
    <citation type="submission" date="2020-02" db="EMBL/GenBank/DDBJ databases">
        <title>complete genome sequence of Rhodobacteraceae bacterium.</title>
        <authorList>
            <person name="Park J."/>
            <person name="Kim Y.-S."/>
            <person name="Kim K.-H."/>
        </authorList>
    </citation>
    <scope>NUCLEOTIDE SEQUENCE [LARGE SCALE GENOMIC DNA]</scope>
    <source>
        <strain evidence="2 3">RR4-56</strain>
    </source>
</reference>
<dbReference type="InterPro" id="IPR002716">
    <property type="entry name" value="PIN_dom"/>
</dbReference>
<keyword evidence="3" id="KW-1185">Reference proteome</keyword>
<proteinExistence type="predicted"/>
<dbReference type="RefSeq" id="WP_165096528.1">
    <property type="nucleotide sequence ID" value="NZ_CP049056.1"/>
</dbReference>
<feature type="domain" description="PIN" evidence="1">
    <location>
        <begin position="15"/>
        <end position="110"/>
    </location>
</feature>
<sequence>MRLFVDACALFPVATREILLAYARADGFTPLYSARVLEEWARAAGAKQGAAAEMLARGDIALLRACFPSGEIKGYEAREQELAPPDPADAHVIAAALTGGAEAILTFNTRDFPLRLLRPLGVGRLHPDEFLAAAFARDSQRMEAAMRPIAAMAEARGASFRAFLKRAALPRLGKAWESAAPPTG</sequence>
<name>A0A7L5BVL4_9RHOB</name>
<dbReference type="EMBL" id="CP049056">
    <property type="protein sequence ID" value="QIE55133.1"/>
    <property type="molecule type" value="Genomic_DNA"/>
</dbReference>
<gene>
    <name evidence="2" type="ORF">G5B40_06505</name>
</gene>